<dbReference type="GO" id="GO:0006228">
    <property type="term" value="P:UTP biosynthetic process"/>
    <property type="evidence" value="ECO:0007669"/>
    <property type="project" value="InterPro"/>
</dbReference>
<evidence type="ECO:0000256" key="3">
    <source>
        <dbReference type="ARBA" id="ARBA00022741"/>
    </source>
</evidence>
<keyword evidence="3" id="KW-0547">Nucleotide-binding</keyword>
<dbReference type="AlphaFoldDB" id="A0A2H0E133"/>
<sequence>MSQFEVSMLMVKPDGVERGLVNPIRQILIQNGLVIKREACKTLKPATVEMLYWSISDVRHRDYFSELVSFMSSSPVHIFVVDGYDAVNKVRQIIGKRVPASGIRARWAESIIRNVAHGPHTPARAKREMQLLLEDYSMRKVFVIGGMSESGKSTLGRYLAQHGIKRLKITFFLKRAMEREGVEGDFVEWNNQNMKERSEWVFRTFADEFIPWTSDQGIEFCCLESLYSPGLGVHLRERLGQDKVAIVYVDMDENVRLQRQMIRQNLTSLDEARKLMLPRDQIKREWGVPAIADVADVIIDNSGSMENLTRIADAMIARHCPELFV</sequence>
<dbReference type="Gene3D" id="3.30.70.141">
    <property type="entry name" value="Nucleoside diphosphate kinase-like domain"/>
    <property type="match status" value="1"/>
</dbReference>
<dbReference type="PRINTS" id="PR01243">
    <property type="entry name" value="NUCDPKINASE"/>
</dbReference>
<dbReference type="PANTHER" id="PTHR46161:SF3">
    <property type="entry name" value="NUCLEOSIDE DIPHOSPHATE KINASE DDB_G0292928-RELATED"/>
    <property type="match status" value="1"/>
</dbReference>
<dbReference type="InterPro" id="IPR034907">
    <property type="entry name" value="NDK-like_dom"/>
</dbReference>
<dbReference type="SUPFAM" id="SSF54919">
    <property type="entry name" value="Nucleoside diphosphate kinase, NDK"/>
    <property type="match status" value="1"/>
</dbReference>
<evidence type="ECO:0000259" key="8">
    <source>
        <dbReference type="SMART" id="SM00562"/>
    </source>
</evidence>
<dbReference type="GO" id="GO:0004550">
    <property type="term" value="F:nucleoside diphosphate kinase activity"/>
    <property type="evidence" value="ECO:0007669"/>
    <property type="project" value="InterPro"/>
</dbReference>
<organism evidence="9 10">
    <name type="scientific">Candidatus Beckwithbacteria bacterium CG22_combo_CG10-13_8_21_14_all_01_47_9</name>
    <dbReference type="NCBI Taxonomy" id="1974496"/>
    <lineage>
        <taxon>Bacteria</taxon>
        <taxon>Candidatus Beckwithiibacteriota</taxon>
    </lineage>
</organism>
<comment type="caution">
    <text evidence="9">The sequence shown here is derived from an EMBL/GenBank/DDBJ whole genome shotgun (WGS) entry which is preliminary data.</text>
</comment>
<dbReference type="SUPFAM" id="SSF52540">
    <property type="entry name" value="P-loop containing nucleoside triphosphate hydrolases"/>
    <property type="match status" value="1"/>
</dbReference>
<feature type="domain" description="Nucleoside diphosphate kinase-like" evidence="8">
    <location>
        <begin position="4"/>
        <end position="140"/>
    </location>
</feature>
<dbReference type="InterPro" id="IPR001564">
    <property type="entry name" value="Nucleoside_diP_kinase"/>
</dbReference>
<evidence type="ECO:0000256" key="4">
    <source>
        <dbReference type="ARBA" id="ARBA00022777"/>
    </source>
</evidence>
<dbReference type="PANTHER" id="PTHR46161">
    <property type="entry name" value="NUCLEOSIDE DIPHOSPHATE KINASE"/>
    <property type="match status" value="1"/>
</dbReference>
<keyword evidence="4" id="KW-0418">Kinase</keyword>
<dbReference type="InterPro" id="IPR036850">
    <property type="entry name" value="NDK-like_dom_sf"/>
</dbReference>
<dbReference type="InterPro" id="IPR027417">
    <property type="entry name" value="P-loop_NTPase"/>
</dbReference>
<evidence type="ECO:0000256" key="5">
    <source>
        <dbReference type="ARBA" id="ARBA00022840"/>
    </source>
</evidence>
<dbReference type="GO" id="GO:0006183">
    <property type="term" value="P:GTP biosynthetic process"/>
    <property type="evidence" value="ECO:0007669"/>
    <property type="project" value="InterPro"/>
</dbReference>
<proteinExistence type="inferred from homology"/>
<evidence type="ECO:0000256" key="7">
    <source>
        <dbReference type="RuleBase" id="RU004011"/>
    </source>
</evidence>
<keyword evidence="5" id="KW-0067">ATP-binding</keyword>
<comment type="caution">
    <text evidence="6">Lacks conserved residue(s) required for the propagation of feature annotation.</text>
</comment>
<name>A0A2H0E133_9BACT</name>
<comment type="similarity">
    <text evidence="1 6 7">Belongs to the NDK family.</text>
</comment>
<accession>A0A2H0E133</accession>
<dbReference type="Pfam" id="PF00334">
    <property type="entry name" value="NDK"/>
    <property type="match status" value="1"/>
</dbReference>
<gene>
    <name evidence="9" type="ORF">COW80_01980</name>
</gene>
<reference evidence="9 10" key="1">
    <citation type="submission" date="2017-09" db="EMBL/GenBank/DDBJ databases">
        <title>Depth-based differentiation of microbial function through sediment-hosted aquifers and enrichment of novel symbionts in the deep terrestrial subsurface.</title>
        <authorList>
            <person name="Probst A.J."/>
            <person name="Ladd B."/>
            <person name="Jarett J.K."/>
            <person name="Geller-Mcgrath D.E."/>
            <person name="Sieber C.M."/>
            <person name="Emerson J.B."/>
            <person name="Anantharaman K."/>
            <person name="Thomas B.C."/>
            <person name="Malmstrom R."/>
            <person name="Stieglmeier M."/>
            <person name="Klingl A."/>
            <person name="Woyke T."/>
            <person name="Ryan C.M."/>
            <person name="Banfield J.F."/>
        </authorList>
    </citation>
    <scope>NUCLEOTIDE SEQUENCE [LARGE SCALE GENOMIC DNA]</scope>
    <source>
        <strain evidence="9">CG22_combo_CG10-13_8_21_14_all_01_47_9</strain>
    </source>
</reference>
<keyword evidence="2" id="KW-0808">Transferase</keyword>
<dbReference type="Gene3D" id="3.40.50.300">
    <property type="entry name" value="P-loop containing nucleotide triphosphate hydrolases"/>
    <property type="match status" value="1"/>
</dbReference>
<dbReference type="EMBL" id="PCTU01000053">
    <property type="protein sequence ID" value="PIP88134.1"/>
    <property type="molecule type" value="Genomic_DNA"/>
</dbReference>
<dbReference type="Proteomes" id="UP000229981">
    <property type="component" value="Unassembled WGS sequence"/>
</dbReference>
<dbReference type="PROSITE" id="PS51374">
    <property type="entry name" value="NDPK_LIKE"/>
    <property type="match status" value="1"/>
</dbReference>
<evidence type="ECO:0000256" key="6">
    <source>
        <dbReference type="PROSITE-ProRule" id="PRU00706"/>
    </source>
</evidence>
<evidence type="ECO:0000313" key="10">
    <source>
        <dbReference type="Proteomes" id="UP000229981"/>
    </source>
</evidence>
<evidence type="ECO:0000256" key="1">
    <source>
        <dbReference type="ARBA" id="ARBA00008142"/>
    </source>
</evidence>
<dbReference type="GO" id="GO:0005524">
    <property type="term" value="F:ATP binding"/>
    <property type="evidence" value="ECO:0007669"/>
    <property type="project" value="UniProtKB-KW"/>
</dbReference>
<evidence type="ECO:0000256" key="2">
    <source>
        <dbReference type="ARBA" id="ARBA00022679"/>
    </source>
</evidence>
<evidence type="ECO:0000313" key="9">
    <source>
        <dbReference type="EMBL" id="PIP88134.1"/>
    </source>
</evidence>
<dbReference type="SMART" id="SM00562">
    <property type="entry name" value="NDK"/>
    <property type="match status" value="1"/>
</dbReference>
<dbReference type="GO" id="GO:0006241">
    <property type="term" value="P:CTP biosynthetic process"/>
    <property type="evidence" value="ECO:0007669"/>
    <property type="project" value="InterPro"/>
</dbReference>
<protein>
    <recommendedName>
        <fullName evidence="8">Nucleoside diphosphate kinase-like domain-containing protein</fullName>
    </recommendedName>
</protein>